<keyword evidence="5" id="KW-0732">Signal</keyword>
<accession>A0AAD2G1G0</accession>
<evidence type="ECO:0000313" key="7">
    <source>
        <dbReference type="Proteomes" id="UP001295423"/>
    </source>
</evidence>
<dbReference type="GO" id="GO:0051603">
    <property type="term" value="P:proteolysis involved in protein catabolic process"/>
    <property type="evidence" value="ECO:0007669"/>
    <property type="project" value="InterPro"/>
</dbReference>
<feature type="signal peptide" evidence="5">
    <location>
        <begin position="1"/>
        <end position="18"/>
    </location>
</feature>
<evidence type="ECO:0000256" key="4">
    <source>
        <dbReference type="ARBA" id="ARBA00023242"/>
    </source>
</evidence>
<dbReference type="InterPro" id="IPR029055">
    <property type="entry name" value="Ntn_hydrolases_N"/>
</dbReference>
<dbReference type="GO" id="GO:0005839">
    <property type="term" value="C:proteasome core complex"/>
    <property type="evidence" value="ECO:0007669"/>
    <property type="project" value="InterPro"/>
</dbReference>
<feature type="chain" id="PRO_5042067106" description="Proteasome endopeptidase complex" evidence="5">
    <location>
        <begin position="19"/>
        <end position="455"/>
    </location>
</feature>
<evidence type="ECO:0000256" key="3">
    <source>
        <dbReference type="ARBA" id="ARBA00022801"/>
    </source>
</evidence>
<dbReference type="Proteomes" id="UP001295423">
    <property type="component" value="Unassembled WGS sequence"/>
</dbReference>
<name>A0AAD2G1G0_9STRA</name>
<reference evidence="6" key="1">
    <citation type="submission" date="2023-08" db="EMBL/GenBank/DDBJ databases">
        <authorList>
            <person name="Audoor S."/>
            <person name="Bilcke G."/>
        </authorList>
    </citation>
    <scope>NUCLEOTIDE SEQUENCE</scope>
</reference>
<dbReference type="PANTHER" id="PTHR32194">
    <property type="entry name" value="METALLOPROTEASE TLDD"/>
    <property type="match status" value="1"/>
</dbReference>
<gene>
    <name evidence="6" type="ORF">CYCCA115_LOCUS16542</name>
</gene>
<dbReference type="GO" id="GO:0004298">
    <property type="term" value="F:threonine-type endopeptidase activity"/>
    <property type="evidence" value="ECO:0007669"/>
    <property type="project" value="UniProtKB-KW"/>
</dbReference>
<dbReference type="AlphaFoldDB" id="A0AAD2G1G0"/>
<sequence>MKSLALSSILCLRQLVAGTEYSPIEINFGAFNLEPDRLTERSGLSSDFARSRARLMESQVDNEDIDAWIDASLSNNDDDVEYSTSSIVGSRISKNQLSLHLEGGYNETPEFEGNAFKMNSPTRLPNTAEESYGNRYQYSGPKEEEPARLLDKKLLKKTGTTIAGCCVGQHVVLAADTRATEGTMVADKRCQKLHLLANNAWCAGAGTSADLDHLTKECLYTMSFQTLMDKSIGNSNSGEDPEGDQKAKISLAEDDLIFVGIVPIEQLCRFFQDRLFRARGNLGANLILGGVYDGKAHLRALHPHGSMDIDLPFTALGSGGLAAMGVLEEGYSKVQSVQEGIQLCERAILAGIKNDLGSGSQVDVCVIYPDGSSKMKRSTVPEEELTNEDVKHLGRNATTSENAQAPSTTGANGFGNLPFAVESKRTLSVREVETAQSRIQEWNRILGIDKTDKEI</sequence>
<organism evidence="6 7">
    <name type="scientific">Cylindrotheca closterium</name>
    <dbReference type="NCBI Taxonomy" id="2856"/>
    <lineage>
        <taxon>Eukaryota</taxon>
        <taxon>Sar</taxon>
        <taxon>Stramenopiles</taxon>
        <taxon>Ochrophyta</taxon>
        <taxon>Bacillariophyta</taxon>
        <taxon>Bacillariophyceae</taxon>
        <taxon>Bacillariophycidae</taxon>
        <taxon>Bacillariales</taxon>
        <taxon>Bacillariaceae</taxon>
        <taxon>Cylindrotheca</taxon>
    </lineage>
</organism>
<proteinExistence type="predicted"/>
<dbReference type="EMBL" id="CAKOGP040001936">
    <property type="protein sequence ID" value="CAJ1957092.1"/>
    <property type="molecule type" value="Genomic_DNA"/>
</dbReference>
<evidence type="ECO:0000313" key="6">
    <source>
        <dbReference type="EMBL" id="CAJ1957092.1"/>
    </source>
</evidence>
<dbReference type="GO" id="GO:0005737">
    <property type="term" value="C:cytoplasm"/>
    <property type="evidence" value="ECO:0007669"/>
    <property type="project" value="TreeGrafter"/>
</dbReference>
<dbReference type="InterPro" id="IPR001353">
    <property type="entry name" value="Proteasome_sua/b"/>
</dbReference>
<protein>
    <recommendedName>
        <fullName evidence="8">Proteasome endopeptidase complex</fullName>
    </recommendedName>
</protein>
<keyword evidence="7" id="KW-1185">Reference proteome</keyword>
<evidence type="ECO:0000256" key="2">
    <source>
        <dbReference type="ARBA" id="ARBA00022698"/>
    </source>
</evidence>
<keyword evidence="2" id="KW-0888">Threonine protease</keyword>
<evidence type="ECO:0008006" key="8">
    <source>
        <dbReference type="Google" id="ProtNLM"/>
    </source>
</evidence>
<keyword evidence="4" id="KW-0539">Nucleus</keyword>
<evidence type="ECO:0000256" key="5">
    <source>
        <dbReference type="SAM" id="SignalP"/>
    </source>
</evidence>
<evidence type="ECO:0000256" key="1">
    <source>
        <dbReference type="ARBA" id="ARBA00022670"/>
    </source>
</evidence>
<dbReference type="Gene3D" id="3.60.20.10">
    <property type="entry name" value="Glutamine Phosphoribosylpyrophosphate, subunit 1, domain 1"/>
    <property type="match status" value="1"/>
</dbReference>
<keyword evidence="3" id="KW-0378">Hydrolase</keyword>
<dbReference type="PANTHER" id="PTHR32194:SF4">
    <property type="entry name" value="PROTEASOME SUBUNIT BETA TYPE-7"/>
    <property type="match status" value="1"/>
</dbReference>
<dbReference type="SUPFAM" id="SSF56235">
    <property type="entry name" value="N-terminal nucleophile aminohydrolases (Ntn hydrolases)"/>
    <property type="match status" value="1"/>
</dbReference>
<dbReference type="InterPro" id="IPR023333">
    <property type="entry name" value="Proteasome_suB-type"/>
</dbReference>
<dbReference type="Pfam" id="PF00227">
    <property type="entry name" value="Proteasome"/>
    <property type="match status" value="2"/>
</dbReference>
<comment type="caution">
    <text evidence="6">The sequence shown here is derived from an EMBL/GenBank/DDBJ whole genome shotgun (WGS) entry which is preliminary data.</text>
</comment>
<keyword evidence="1" id="KW-0645">Protease</keyword>